<evidence type="ECO:0000313" key="1">
    <source>
        <dbReference type="EMBL" id="ABF07347.1"/>
    </source>
</evidence>
<keyword evidence="2" id="KW-1185">Reference proteome</keyword>
<proteinExistence type="predicted"/>
<accession>Q1LR79</accession>
<protein>
    <submittedName>
        <fullName evidence="1">Uncharacterized protein</fullName>
    </submittedName>
</protein>
<name>Q1LR79_CUPMC</name>
<dbReference type="EMBL" id="CP000352">
    <property type="protein sequence ID" value="ABF07347.1"/>
    <property type="molecule type" value="Genomic_DNA"/>
</dbReference>
<sequence>MFRIVALGNLRARAMPRGSPLTSGSQAKQVATRITSKAAAHPPQATAELPWRRYQNEAKRFWLDARPQTVQVARQGCATTPESC</sequence>
<gene>
    <name evidence="1" type="ordered locus">Rmet_0461</name>
</gene>
<dbReference type="AlphaFoldDB" id="Q1LR79"/>
<dbReference type="HOGENOM" id="CLU_2525140_0_0_4"/>
<organism evidence="1 2">
    <name type="scientific">Cupriavidus metallidurans (strain ATCC 43123 / DSM 2839 / NBRC 102507 / CH34)</name>
    <name type="common">Ralstonia metallidurans</name>
    <dbReference type="NCBI Taxonomy" id="266264"/>
    <lineage>
        <taxon>Bacteria</taxon>
        <taxon>Pseudomonadati</taxon>
        <taxon>Pseudomonadota</taxon>
        <taxon>Betaproteobacteria</taxon>
        <taxon>Burkholderiales</taxon>
        <taxon>Burkholderiaceae</taxon>
        <taxon>Cupriavidus</taxon>
    </lineage>
</organism>
<evidence type="ECO:0000313" key="2">
    <source>
        <dbReference type="Proteomes" id="UP000002429"/>
    </source>
</evidence>
<reference evidence="2" key="1">
    <citation type="journal article" date="2010" name="PLoS ONE">
        <title>The complete genome sequence of Cupriavidus metallidurans strain CH34, a master survivalist in harsh and anthropogenic environments.</title>
        <authorList>
            <person name="Janssen P.J."/>
            <person name="Van Houdt R."/>
            <person name="Moors H."/>
            <person name="Monsieurs P."/>
            <person name="Morin N."/>
            <person name="Michaux A."/>
            <person name="Benotmane M.A."/>
            <person name="Leys N."/>
            <person name="Vallaeys T."/>
            <person name="Lapidus A."/>
            <person name="Monchy S."/>
            <person name="Medigue C."/>
            <person name="Taghavi S."/>
            <person name="McCorkle S."/>
            <person name="Dunn J."/>
            <person name="van der Lelie D."/>
            <person name="Mergeay M."/>
        </authorList>
    </citation>
    <scope>NUCLEOTIDE SEQUENCE [LARGE SCALE GENOMIC DNA]</scope>
    <source>
        <strain evidence="2">ATCC 43123 / DSM 2839 / NBRC 102507 / CH34</strain>
    </source>
</reference>
<dbReference type="KEGG" id="rme:Rmet_0461"/>
<dbReference type="Proteomes" id="UP000002429">
    <property type="component" value="Chromosome"/>
</dbReference>